<feature type="compositionally biased region" description="Low complexity" evidence="2">
    <location>
        <begin position="956"/>
        <end position="970"/>
    </location>
</feature>
<gene>
    <name evidence="3" type="ORF">ASPZODRAFT_72010</name>
</gene>
<dbReference type="STRING" id="1073090.A0A1L9SB43"/>
<dbReference type="Pfam" id="PF21072">
    <property type="entry name" value="EFR3"/>
    <property type="match status" value="2"/>
</dbReference>
<evidence type="ECO:0000256" key="2">
    <source>
        <dbReference type="SAM" id="MobiDB-lite"/>
    </source>
</evidence>
<feature type="compositionally biased region" description="Basic and acidic residues" evidence="2">
    <location>
        <begin position="590"/>
        <end position="605"/>
    </location>
</feature>
<dbReference type="InterPro" id="IPR049150">
    <property type="entry name" value="EFR3_HEAT-like_rpt"/>
</dbReference>
<dbReference type="RefSeq" id="XP_022578881.1">
    <property type="nucleotide sequence ID" value="XM_022729800.1"/>
</dbReference>
<feature type="region of interest" description="Disordered" evidence="2">
    <location>
        <begin position="1118"/>
        <end position="1155"/>
    </location>
</feature>
<dbReference type="VEuPathDB" id="FungiDB:ASPZODRAFT_72010"/>
<feature type="compositionally biased region" description="Low complexity" evidence="2">
    <location>
        <begin position="1065"/>
        <end position="1080"/>
    </location>
</feature>
<evidence type="ECO:0000313" key="3">
    <source>
        <dbReference type="EMBL" id="OJJ44371.1"/>
    </source>
</evidence>
<sequence length="1155" mass="125617">MESVRQSCRPKHQVLILKCYPKYQKGVQEVIPNSSELSYLLYYASTRRSKLTKVGAFLEKRAARDVWRRRLGNVQVTLQILTALIEKVPRDLPIYARSILTIIDTVLRSNDISMVEASVATFEMFCRHQDMAALSADKDLAHQYREVVRMYTAFAATSPNADAKGTLSAPMAIRWKNVGLHAIKGVVSSEGVAVDGGYLLGIVLPVVLQNLYNGEDDVLVNLRSHLHDSEKNERELARRRRVSVATVQTADTAEGDPALASQTAADADRQAEMEMRLLAFRCLERVIVSGSSRGQIRIATRTVLKFITSQHPLPENQYDHVLGVAASSTWASSLVELIASWCPVQIRFVILVTAMEVLLETDITANNLSQAFTLVYLFDWLLKSSVNMIGLSVMDVLLGLMQNILRVLQLPAKENLNGDTEEKQQYKGPAAQRKLLALLEQSIGDLATHIYYGDQVADTIKTILARIKASASTDSAANSTNNLENSFAATSQPSEESSTDAFSYSTAKITALKSIKNVLVVANLRHPMAAAGVETRNRVGIHVWEGTHWLLRDPDQTVRYAYADAFLSWLKLETSKSDLQAKVEPGKLSKSLSKRDLSESADKSAKQAAMGTTSSQRERVAVLAQSNFLRLLHLTIYDIALENPTDESSVLLLHLLLANLVEHLGVNAIRFGLPVVLRLQEDLNTVYKLRSFAAKVNIGSLIYGYLSAVVEKFNLEASNSGKEILHESDTRRKQGLWLKKVRLPPASLDSILSGAPTDASSLNPAASTFPPFRSVEDLVRQIEQSYNATTTTSSHNPLNLSGRGLHNLPTMNNILPTAEVPKSASLPLSFTNQMLSNWSKESCLAAIEKESIKTLSIAGSRSGAFGGRPYIQINGNRDGSPTAGTASPSAHGSYAYATSVKQSRRMSVPESSGSLDHISGRGSPVRMNDLRRVLSVNTEGKTTRKQSPLRGRLDRSNTSVISNSSESMVSGAFSMSEAEDVSGSRPQSVYDRSGNSDYDGSETPKASVTGFSGNGMLFDQSSLDPDEIPPVPPIPPSLSIPGGFPNDSQRSLSSANRPSTAPGKGRPATTTSSGSRPPGSLNRDRTRSSTGLAGSAIGSEGLVDDRQRDDVLKLLDGFLSPSSQRGNSHSLHETRSLNSQSSRRAVSGGIGRPPY</sequence>
<feature type="region of interest" description="Disordered" evidence="2">
    <location>
        <begin position="897"/>
        <end position="1106"/>
    </location>
</feature>
<reference evidence="4" key="1">
    <citation type="journal article" date="2017" name="Genome Biol.">
        <title>Comparative genomics reveals high biological diversity and specific adaptations in the industrially and medically important fungal genus Aspergillus.</title>
        <authorList>
            <person name="de Vries R.P."/>
            <person name="Riley R."/>
            <person name="Wiebenga A."/>
            <person name="Aguilar-Osorio G."/>
            <person name="Amillis S."/>
            <person name="Uchima C.A."/>
            <person name="Anderluh G."/>
            <person name="Asadollahi M."/>
            <person name="Askin M."/>
            <person name="Barry K."/>
            <person name="Battaglia E."/>
            <person name="Bayram O."/>
            <person name="Benocci T."/>
            <person name="Braus-Stromeyer S.A."/>
            <person name="Caldana C."/>
            <person name="Canovas D."/>
            <person name="Cerqueira G.C."/>
            <person name="Chen F."/>
            <person name="Chen W."/>
            <person name="Choi C."/>
            <person name="Clum A."/>
            <person name="Dos Santos R.A."/>
            <person name="Damasio A.R."/>
            <person name="Diallinas G."/>
            <person name="Emri T."/>
            <person name="Fekete E."/>
            <person name="Flipphi M."/>
            <person name="Freyberg S."/>
            <person name="Gallo A."/>
            <person name="Gournas C."/>
            <person name="Habgood R."/>
            <person name="Hainaut M."/>
            <person name="Harispe M.L."/>
            <person name="Henrissat B."/>
            <person name="Hilden K.S."/>
            <person name="Hope R."/>
            <person name="Hossain A."/>
            <person name="Karabika E."/>
            <person name="Karaffa L."/>
            <person name="Karanyi Z."/>
            <person name="Krasevec N."/>
            <person name="Kuo A."/>
            <person name="Kusch H."/>
            <person name="LaButti K."/>
            <person name="Lagendijk E.L."/>
            <person name="Lapidus A."/>
            <person name="Levasseur A."/>
            <person name="Lindquist E."/>
            <person name="Lipzen A."/>
            <person name="Logrieco A.F."/>
            <person name="MacCabe A."/>
            <person name="Maekelae M.R."/>
            <person name="Malavazi I."/>
            <person name="Melin P."/>
            <person name="Meyer V."/>
            <person name="Mielnichuk N."/>
            <person name="Miskei M."/>
            <person name="Molnar A.P."/>
            <person name="Mule G."/>
            <person name="Ngan C.Y."/>
            <person name="Orejas M."/>
            <person name="Orosz E."/>
            <person name="Ouedraogo J.P."/>
            <person name="Overkamp K.M."/>
            <person name="Park H.-S."/>
            <person name="Perrone G."/>
            <person name="Piumi F."/>
            <person name="Punt P.J."/>
            <person name="Ram A.F."/>
            <person name="Ramon A."/>
            <person name="Rauscher S."/>
            <person name="Record E."/>
            <person name="Riano-Pachon D.M."/>
            <person name="Robert V."/>
            <person name="Roehrig J."/>
            <person name="Ruller R."/>
            <person name="Salamov A."/>
            <person name="Salih N.S."/>
            <person name="Samson R.A."/>
            <person name="Sandor E."/>
            <person name="Sanguinetti M."/>
            <person name="Schuetze T."/>
            <person name="Sepcic K."/>
            <person name="Shelest E."/>
            <person name="Sherlock G."/>
            <person name="Sophianopoulou V."/>
            <person name="Squina F.M."/>
            <person name="Sun H."/>
            <person name="Susca A."/>
            <person name="Todd R.B."/>
            <person name="Tsang A."/>
            <person name="Unkles S.E."/>
            <person name="van de Wiele N."/>
            <person name="van Rossen-Uffink D."/>
            <person name="Oliveira J.V."/>
            <person name="Vesth T.C."/>
            <person name="Visser J."/>
            <person name="Yu J.-H."/>
            <person name="Zhou M."/>
            <person name="Andersen M.R."/>
            <person name="Archer D.B."/>
            <person name="Baker S.E."/>
            <person name="Benoit I."/>
            <person name="Brakhage A.A."/>
            <person name="Braus G.H."/>
            <person name="Fischer R."/>
            <person name="Frisvad J.C."/>
            <person name="Goldman G.H."/>
            <person name="Houbraken J."/>
            <person name="Oakley B."/>
            <person name="Pocsi I."/>
            <person name="Scazzocchio C."/>
            <person name="Seiboth B."/>
            <person name="vanKuyk P.A."/>
            <person name="Wortman J."/>
            <person name="Dyer P.S."/>
            <person name="Grigoriev I.V."/>
        </authorList>
    </citation>
    <scope>NUCLEOTIDE SEQUENCE [LARGE SCALE GENOMIC DNA]</scope>
    <source>
        <strain evidence="4">CBS 506.65</strain>
    </source>
</reference>
<proteinExistence type="inferred from homology"/>
<evidence type="ECO:0000256" key="1">
    <source>
        <dbReference type="ARBA" id="ARBA00010216"/>
    </source>
</evidence>
<evidence type="ECO:0000313" key="4">
    <source>
        <dbReference type="Proteomes" id="UP000184188"/>
    </source>
</evidence>
<feature type="compositionally biased region" description="Polar residues" evidence="2">
    <location>
        <begin position="993"/>
        <end position="1011"/>
    </location>
</feature>
<feature type="compositionally biased region" description="Polar residues" evidence="2">
    <location>
        <begin position="1046"/>
        <end position="1059"/>
    </location>
</feature>
<dbReference type="PANTHER" id="PTHR47766:SF1">
    <property type="entry name" value="PROTEIN EFR3"/>
    <property type="match status" value="1"/>
</dbReference>
<accession>A0A1L9SB43</accession>
<feature type="compositionally biased region" description="Polar residues" evidence="2">
    <location>
        <begin position="1120"/>
        <end position="1129"/>
    </location>
</feature>
<feature type="compositionally biased region" description="Pro residues" evidence="2">
    <location>
        <begin position="1028"/>
        <end position="1038"/>
    </location>
</feature>
<evidence type="ECO:0008006" key="5">
    <source>
        <dbReference type="Google" id="ProtNLM"/>
    </source>
</evidence>
<dbReference type="GeneID" id="34616264"/>
<dbReference type="GO" id="GO:0005886">
    <property type="term" value="C:plasma membrane"/>
    <property type="evidence" value="ECO:0007669"/>
    <property type="project" value="TreeGrafter"/>
</dbReference>
<dbReference type="AlphaFoldDB" id="A0A1L9SB43"/>
<dbReference type="Proteomes" id="UP000184188">
    <property type="component" value="Unassembled WGS sequence"/>
</dbReference>
<dbReference type="EMBL" id="KV878348">
    <property type="protein sequence ID" value="OJJ44371.1"/>
    <property type="molecule type" value="Genomic_DNA"/>
</dbReference>
<dbReference type="PANTHER" id="PTHR47766">
    <property type="entry name" value="PROTEIN EFR3"/>
    <property type="match status" value="1"/>
</dbReference>
<name>A0A1L9SB43_9EURO</name>
<keyword evidence="4" id="KW-1185">Reference proteome</keyword>
<protein>
    <recommendedName>
        <fullName evidence="5">Protein EFR3</fullName>
    </recommendedName>
</protein>
<dbReference type="GO" id="GO:0072659">
    <property type="term" value="P:protein localization to plasma membrane"/>
    <property type="evidence" value="ECO:0007669"/>
    <property type="project" value="InterPro"/>
</dbReference>
<organism evidence="3 4">
    <name type="scientific">Penicilliopsis zonata CBS 506.65</name>
    <dbReference type="NCBI Taxonomy" id="1073090"/>
    <lineage>
        <taxon>Eukaryota</taxon>
        <taxon>Fungi</taxon>
        <taxon>Dikarya</taxon>
        <taxon>Ascomycota</taxon>
        <taxon>Pezizomycotina</taxon>
        <taxon>Eurotiomycetes</taxon>
        <taxon>Eurotiomycetidae</taxon>
        <taxon>Eurotiales</taxon>
        <taxon>Aspergillaceae</taxon>
        <taxon>Penicilliopsis</taxon>
    </lineage>
</organism>
<feature type="region of interest" description="Disordered" evidence="2">
    <location>
        <begin position="590"/>
        <end position="613"/>
    </location>
</feature>
<comment type="similarity">
    <text evidence="1">Belongs to the EFR3 family.</text>
</comment>
<dbReference type="OrthoDB" id="19232at2759"/>
<dbReference type="InterPro" id="IPR039786">
    <property type="entry name" value="EFR3"/>
</dbReference>